<accession>A0A836HRD4</accession>
<dbReference type="Gene3D" id="3.90.1600.10">
    <property type="entry name" value="Palm domain of DNA polymerase"/>
    <property type="match status" value="1"/>
</dbReference>
<name>A0A836HRD4_9TRYP</name>
<dbReference type="Pfam" id="PF00136">
    <property type="entry name" value="DNA_pol_B"/>
    <property type="match status" value="1"/>
</dbReference>
<dbReference type="InterPro" id="IPR043502">
    <property type="entry name" value="DNA/RNA_pol_sf"/>
</dbReference>
<comment type="caution">
    <text evidence="11">The sequence shown here is derived from an EMBL/GenBank/DDBJ whole genome shotgun (WGS) entry which is preliminary data.</text>
</comment>
<dbReference type="InterPro" id="IPR042087">
    <property type="entry name" value="DNA_pol_B_thumb"/>
</dbReference>
<feature type="region of interest" description="Disordered" evidence="8">
    <location>
        <begin position="1773"/>
        <end position="1792"/>
    </location>
</feature>
<evidence type="ECO:0000256" key="6">
    <source>
        <dbReference type="ARBA" id="ARBA00022932"/>
    </source>
</evidence>
<dbReference type="Pfam" id="PF24055">
    <property type="entry name" value="POL3_N"/>
    <property type="match status" value="1"/>
</dbReference>
<feature type="compositionally biased region" description="Low complexity" evidence="8">
    <location>
        <begin position="2094"/>
        <end position="2106"/>
    </location>
</feature>
<dbReference type="PANTHER" id="PTHR45812:SF1">
    <property type="entry name" value="DNA POLYMERASE ZETA CATALYTIC SUBUNIT"/>
    <property type="match status" value="1"/>
</dbReference>
<gene>
    <name evidence="11" type="ORF">JKF63_04914</name>
</gene>
<proteinExistence type="inferred from homology"/>
<dbReference type="InterPro" id="IPR012337">
    <property type="entry name" value="RNaseH-like_sf"/>
</dbReference>
<dbReference type="SUPFAM" id="SSF56672">
    <property type="entry name" value="DNA/RNA polymerases"/>
    <property type="match status" value="1"/>
</dbReference>
<feature type="region of interest" description="Disordered" evidence="8">
    <location>
        <begin position="2083"/>
        <end position="2110"/>
    </location>
</feature>
<dbReference type="Gene3D" id="3.30.342.10">
    <property type="entry name" value="DNA Polymerase, chain B, domain 1"/>
    <property type="match status" value="1"/>
</dbReference>
<feature type="domain" description="DNA polymerase delta/zeta catalytic subunit N-terminal" evidence="10">
    <location>
        <begin position="212"/>
        <end position="287"/>
    </location>
</feature>
<dbReference type="SMART" id="SM00486">
    <property type="entry name" value="POLBc"/>
    <property type="match status" value="1"/>
</dbReference>
<dbReference type="GO" id="GO:0003887">
    <property type="term" value="F:DNA-directed DNA polymerase activity"/>
    <property type="evidence" value="ECO:0007669"/>
    <property type="project" value="UniProtKB-KW"/>
</dbReference>
<feature type="region of interest" description="Disordered" evidence="8">
    <location>
        <begin position="1508"/>
        <end position="1581"/>
    </location>
</feature>
<evidence type="ECO:0000256" key="4">
    <source>
        <dbReference type="ARBA" id="ARBA00022695"/>
    </source>
</evidence>
<evidence type="ECO:0000259" key="10">
    <source>
        <dbReference type="Pfam" id="PF24055"/>
    </source>
</evidence>
<dbReference type="PRINTS" id="PR00106">
    <property type="entry name" value="DNAPOLB"/>
</dbReference>
<dbReference type="SUPFAM" id="SSF53098">
    <property type="entry name" value="Ribonuclease H-like"/>
    <property type="match status" value="1"/>
</dbReference>
<feature type="compositionally biased region" description="Low complexity" evidence="8">
    <location>
        <begin position="1979"/>
        <end position="1989"/>
    </location>
</feature>
<evidence type="ECO:0000256" key="2">
    <source>
        <dbReference type="ARBA" id="ARBA00012417"/>
    </source>
</evidence>
<keyword evidence="5" id="KW-0479">Metal-binding</keyword>
<keyword evidence="4" id="KW-0548">Nucleotidyltransferase</keyword>
<dbReference type="Gene3D" id="1.10.287.690">
    <property type="entry name" value="Helix hairpin bin"/>
    <property type="match status" value="1"/>
</dbReference>
<evidence type="ECO:0000256" key="5">
    <source>
        <dbReference type="ARBA" id="ARBA00022723"/>
    </source>
</evidence>
<dbReference type="PANTHER" id="PTHR45812">
    <property type="entry name" value="DNA POLYMERASE ZETA CATALYTIC SUBUNIT"/>
    <property type="match status" value="1"/>
</dbReference>
<feature type="compositionally biased region" description="Polar residues" evidence="8">
    <location>
        <begin position="941"/>
        <end position="964"/>
    </location>
</feature>
<sequence length="3138" mass="336388">MYMQVISIEHSLERPRVELGDAALSPIFHRVPARCPVLHLFGYVSIPSDLASAALGTSALIASIESCQMNGCLPERRSGCETDRRVAPTSDALPHEASRGTTPCPGGVAPLLSRLSGTPDGVQRNLAFPSPKRVVHALGHEGRHRTANTAEVTAQHVAPSSSPLLFSRTSHADQGAIGGDGHPQIFTDKTIRSSTAWSGRYTQRRACLHVHGVYPSLLLPQYDRNVSADQLAAQLETVSLRVLARQGTVVPSQQLVHNVRLVRRINVYGYHPRAHIFYEVELIDPDLLPKVVDILQNSTELGGRQWQLYNAHYPYHTQFMVRWRVNGVAPFLLPTRQCHVRLPTVFELSEGTSVFPALLGSAGEAPACFHGCIGGGSAVARRSLNVEEEEEEEEERKKSAARSAQHSQLPFNRWWRPDELGRFTTAEVELDVAGDDLLDHASKIEKGGARGAAALIKGSRKVVEAGDNLSHTRRVIRDYFKVHGVADALRLADTISMECHLSERARIAVAVPREPCLLPTSAEEAESVSEWREREQRQQQQRRYGCVMQIQRGDPTVRWLRHRMLAYLSERAKANPAVAESLLAPSFLVCETGDGGEASPSKGLIETGAAATAASPVASTPFLFGSASPLQEQRAIRQQLVAEYCKPGSSTGMSSGHGHRHRGTDVRTIRAHTDDRVVIPPFFARVTDPGPPVTRYDPLYVGCTSESLQLSASQGQADPQRPPSATARENTAIQLSPSSSSFLTFFDTLSPTVRAGAVAAPTQDLLAALARTSTPSLPSQGNRPALFVAAAETTAPQCSLVGSQEANKTHSGDVQVGEEAIGDLVGNPGVTLAAPAAATLTRRGSSSSWFSWSSRSRSTSSSSSSSSSSLLSVTAALSSGEASPNRRRSSPSLHKDSEPSSLHSSVPQACERTREKPCTAPFDAAAIVSNEPSQRPMRPSLSGSRRGSNAQGSGPPSDALSSADSEAIVPSVAASQEDGSLLPLGSTDSDAALDELAVAEVECTPEARRRCASSSSTASPVAVVSALRLPPFAAHGFAEGDCMAFVSVRSVASGHLGEVLAVARIAALTSEAAQLQWLLRLSETHLAVEEHVLVRRGSWLRAQLPSLEKVSHTVSPTKACHGHSAAGVLNVHLGELLLGNVCDRVTISALEVGARAAIAYATASSSTTQWRSTGKAAPSRAPALHTGGIGVAAQKAEPEVSKVAPPSGWRCGSDDAVHEVQVWRAHCFTDVAAYYSVARPPDELHWLHAGHSSCSPLPTLRILCRYAYDVEARVLTGISPDVFAPRVSVPAMDGSSEPDSQPISFCSEQRLRCGKQTASTAPAGRPSRARASSSRVLFTQPQPLPPLGNSPVHSRTAAASLNSASVPLFLPSASPETSDAAPGKESSDDGGEDRLLFPSKSPSSGTTTSESRGLTQRREDVTTPYVTHSGSQGLGSMLRWSPPRGTSGVTGGARLTSSDATHRPHDAANSFALSVVKGLWRVVLARTSPGYFSVGPIRVSRSVKAFGHPGTDTLISQEQARRRRRGPSWSTDGNGSTTIDVTTAGPSEVASVPRKRGFSDATGVMDGDGDEDQSVSATVGDGSAADVSLSVDTAVSPWGREADVVVVGSVVSCGEHSRSAGPLTSLTVSSLTASPSSSLSVNAVREVTASQRGFLELLKAGRNLGEMDVHSVLLQLRGQLGCMVDGMARSFLVSATGRDGALRSGGGGCGGGGLRVHVSAVAWPWTAPPGVARKDDALVLPQYERVTPFSVAPVSVAGVSHVASAVSTAACATSTGRGAENPPQESIKSRKSAGHIYSLSPPATEHPQHYLQCTLRVLYIEVLLHRRPGEVLASTSEVLAVGLGQATTATSSGIAIRLFCVAAPKHRSTASTAPHASTASCALGSPQLAVRDAPPLVGLTEAVQVVTVPDEAALLARVRDEILAYDPDILISWDGFKYGLGYLTLRYRAVFQRDLALDLSRVLQHHSFHRPHASGVPYSRSAASASSEDAGGKGGAAGYPSSSRTKEGSAEALRGNARAGGLPRKRSRSPPPASRATAFFTAGNDGNETVPAPVGLQGVATMAVRPSAPSSAVSPAPSAALIIDSDQDDDNDDGNSGSGNSVSSNGDVRRRCRGALDGQASEDGREGDIRWAHRGSRWNREPQAPLAAAQYSKRFGANVHVVGRICRSLGKDLRKDIKMPSYSLSMVHVELLGQPLPYFADSYLAELFLQPPCPDVLSGGERHTALRYLASRVAAPHRIACKLRWFTKLLEFSQMYGILTNEVLTRGSQFRVEATLLRLAEPLGYAMLSPSLSQVHRQPRIECIPLVMQPKVDLYRHDPVVVLDFRSLYPSIIIAYNLCYSTCLGMVQPHSRGRLGVLSRFKQSDAALMELLPDDGAQHDGVVFTPNGAMFVSPSTRAGLLPQMMRAVLDARFEVQAALKHIAAPSEDVAMAQRLEEQQLALKMLANVTYGYTAASYTGRMPCVDLAEAIVSLGRQTLERAVALIHGTPTWRADVVYGDTDSLFVRLAGRTKAEAFRIGQEMADAVTQSNPAPIRLQFEKVLLPCLLLTKKRYAGYMWRAPTQTTPIFLAKGIEVVRRDQCPATAQLACQLLRQLFDGADVAALRRSYYTAVERLQAGTVNPIQCIFRRGVKLGRYQDSGDAHLPLGARLALQQMEKDVMQTPYWGERLPYVVVRSTTSLKKLSDQVLYPERLLYAHDTTHSLDATYYIVRHINSTLDRMFYLIGISFSQWYQTMPRRRAAHAALLSLPTFMAAQLQHQQQQERKPPPPPPPPRQQDAVPVDAVGAVLLSFSVDTANILLSPRSRQMRLRKLTALMEELLLQQSTSGLLSAFSRGDASAGATRAIAPEEISDGDGQSDEAVQPTDVDDLTRVSIHEVVDVEQFVTQRSDRPPSTVTETTSPPPDSFPCRGQVASRFGRRQRWRTATIDSFYPRTLCVVCEEEAVRLEDISRHRAALMQVGIVGCDTEAGGVSSPSSSVTSCAATASTAHRPHPFLLPPICTRCWSDPLLLHLRVQQQCSSFSRQMNALQRLCGRCISSGGSAGDAAAAAYKRAIADMEDMDAFCMSSTLMRPPEFPRSTWTGVDGSIPRHVLAAVELSAEGVPHGCVSVDCAVGFQKKWVTAQWTQWQVLQTFLSRVL</sequence>
<dbReference type="InterPro" id="IPR056435">
    <property type="entry name" value="DPOD/Z_N"/>
</dbReference>
<organism evidence="11 12">
    <name type="scientific">Porcisia hertigi</name>
    <dbReference type="NCBI Taxonomy" id="2761500"/>
    <lineage>
        <taxon>Eukaryota</taxon>
        <taxon>Discoba</taxon>
        <taxon>Euglenozoa</taxon>
        <taxon>Kinetoplastea</taxon>
        <taxon>Metakinetoplastina</taxon>
        <taxon>Trypanosomatida</taxon>
        <taxon>Trypanosomatidae</taxon>
        <taxon>Leishmaniinae</taxon>
        <taxon>Porcisia</taxon>
    </lineage>
</organism>
<dbReference type="GO" id="GO:0046872">
    <property type="term" value="F:metal ion binding"/>
    <property type="evidence" value="ECO:0007669"/>
    <property type="project" value="UniProtKB-KW"/>
</dbReference>
<dbReference type="GeneID" id="94290962"/>
<dbReference type="Gene3D" id="3.30.420.10">
    <property type="entry name" value="Ribonuclease H-like superfamily/Ribonuclease H"/>
    <property type="match status" value="2"/>
</dbReference>
<dbReference type="InterPro" id="IPR006134">
    <property type="entry name" value="DNA-dir_DNA_pol_B_multi_dom"/>
</dbReference>
<feature type="region of interest" description="Disordered" evidence="8">
    <location>
        <begin position="1970"/>
        <end position="2052"/>
    </location>
</feature>
<comment type="similarity">
    <text evidence="1">Belongs to the DNA polymerase type-B family.</text>
</comment>
<feature type="region of interest" description="Disordered" evidence="8">
    <location>
        <begin position="2756"/>
        <end position="2778"/>
    </location>
</feature>
<feature type="region of interest" description="Disordered" evidence="8">
    <location>
        <begin position="847"/>
        <end position="966"/>
    </location>
</feature>
<feature type="compositionally biased region" description="Low complexity" evidence="8">
    <location>
        <begin position="1318"/>
        <end position="1335"/>
    </location>
</feature>
<feature type="compositionally biased region" description="Low complexity" evidence="8">
    <location>
        <begin position="1399"/>
        <end position="1411"/>
    </location>
</feature>
<feature type="compositionally biased region" description="Low complexity" evidence="8">
    <location>
        <begin position="847"/>
        <end position="879"/>
    </location>
</feature>
<keyword evidence="12" id="KW-1185">Reference proteome</keyword>
<evidence type="ECO:0000256" key="3">
    <source>
        <dbReference type="ARBA" id="ARBA00022679"/>
    </source>
</evidence>
<feature type="region of interest" description="Disordered" evidence="8">
    <location>
        <begin position="78"/>
        <end position="106"/>
    </location>
</feature>
<feature type="compositionally biased region" description="Polar residues" evidence="8">
    <location>
        <begin position="1528"/>
        <end position="1545"/>
    </location>
</feature>
<feature type="domain" description="DNA-directed DNA polymerase family B multifunctional" evidence="9">
    <location>
        <begin position="2259"/>
        <end position="2722"/>
    </location>
</feature>
<evidence type="ECO:0000256" key="7">
    <source>
        <dbReference type="ARBA" id="ARBA00049244"/>
    </source>
</evidence>
<dbReference type="InterPro" id="IPR017964">
    <property type="entry name" value="DNA-dir_DNA_pol_B_CS"/>
</dbReference>
<keyword evidence="6" id="KW-0239">DNA-directed DNA polymerase</keyword>
<dbReference type="EC" id="2.7.7.7" evidence="2"/>
<protein>
    <recommendedName>
        <fullName evidence="2">DNA-directed DNA polymerase</fullName>
        <ecNumber evidence="2">2.7.7.7</ecNumber>
    </recommendedName>
</protein>
<evidence type="ECO:0000256" key="8">
    <source>
        <dbReference type="SAM" id="MobiDB-lite"/>
    </source>
</evidence>
<dbReference type="GO" id="GO:0000724">
    <property type="term" value="P:double-strand break repair via homologous recombination"/>
    <property type="evidence" value="ECO:0007669"/>
    <property type="project" value="TreeGrafter"/>
</dbReference>
<dbReference type="GO" id="GO:0016035">
    <property type="term" value="C:zeta DNA polymerase complex"/>
    <property type="evidence" value="ECO:0007669"/>
    <property type="project" value="InterPro"/>
</dbReference>
<reference evidence="11 12" key="1">
    <citation type="submission" date="2021-02" db="EMBL/GenBank/DDBJ databases">
        <title>Porcisia hertigi Genome sequencing and assembly.</title>
        <authorList>
            <person name="Almutairi H."/>
            <person name="Gatherer D."/>
        </authorList>
    </citation>
    <scope>NUCLEOTIDE SEQUENCE [LARGE SCALE GENOMIC DNA]</scope>
    <source>
        <strain evidence="11 12">C119</strain>
    </source>
</reference>
<keyword evidence="3" id="KW-0808">Transferase</keyword>
<evidence type="ECO:0000259" key="9">
    <source>
        <dbReference type="Pfam" id="PF00136"/>
    </source>
</evidence>
<dbReference type="Proteomes" id="UP000674318">
    <property type="component" value="Unassembled WGS sequence"/>
</dbReference>
<evidence type="ECO:0000313" key="11">
    <source>
        <dbReference type="EMBL" id="KAG5504462.1"/>
    </source>
</evidence>
<feature type="region of interest" description="Disordered" evidence="8">
    <location>
        <begin position="2883"/>
        <end position="2909"/>
    </location>
</feature>
<dbReference type="KEGG" id="phet:94290962"/>
<dbReference type="GO" id="GO:0005634">
    <property type="term" value="C:nucleus"/>
    <property type="evidence" value="ECO:0007669"/>
    <property type="project" value="TreeGrafter"/>
</dbReference>
<dbReference type="InterPro" id="IPR023211">
    <property type="entry name" value="DNA_pol_palm_dom_sf"/>
</dbReference>
<dbReference type="OrthoDB" id="2414538at2759"/>
<evidence type="ECO:0000256" key="1">
    <source>
        <dbReference type="ARBA" id="ARBA00005755"/>
    </source>
</evidence>
<feature type="region of interest" description="Disordered" evidence="8">
    <location>
        <begin position="1315"/>
        <end position="1356"/>
    </location>
</feature>
<dbReference type="EMBL" id="JAFJZO010000023">
    <property type="protein sequence ID" value="KAG5504462.1"/>
    <property type="molecule type" value="Genomic_DNA"/>
</dbReference>
<dbReference type="GO" id="GO:0000166">
    <property type="term" value="F:nucleotide binding"/>
    <property type="evidence" value="ECO:0007669"/>
    <property type="project" value="InterPro"/>
</dbReference>
<dbReference type="GO" id="GO:0003677">
    <property type="term" value="F:DNA binding"/>
    <property type="evidence" value="ECO:0007669"/>
    <property type="project" value="InterPro"/>
</dbReference>
<dbReference type="Gene3D" id="1.10.132.60">
    <property type="entry name" value="DNA polymerase family B, C-terminal domain"/>
    <property type="match status" value="1"/>
</dbReference>
<dbReference type="GO" id="GO:0042276">
    <property type="term" value="P:error-prone translesion synthesis"/>
    <property type="evidence" value="ECO:0007669"/>
    <property type="project" value="TreeGrafter"/>
</dbReference>
<dbReference type="InterPro" id="IPR030559">
    <property type="entry name" value="PolZ_Rev3"/>
</dbReference>
<dbReference type="InterPro" id="IPR006172">
    <property type="entry name" value="DNA-dir_DNA_pol_B"/>
</dbReference>
<feature type="region of interest" description="Disordered" evidence="8">
    <location>
        <begin position="710"/>
        <end position="729"/>
    </location>
</feature>
<dbReference type="CDD" id="cd05534">
    <property type="entry name" value="POLBc_zeta"/>
    <property type="match status" value="1"/>
</dbReference>
<comment type="catalytic activity">
    <reaction evidence="7">
        <text>DNA(n) + a 2'-deoxyribonucleoside 5'-triphosphate = DNA(n+1) + diphosphate</text>
        <dbReference type="Rhea" id="RHEA:22508"/>
        <dbReference type="Rhea" id="RHEA-COMP:17339"/>
        <dbReference type="Rhea" id="RHEA-COMP:17340"/>
        <dbReference type="ChEBI" id="CHEBI:33019"/>
        <dbReference type="ChEBI" id="CHEBI:61560"/>
        <dbReference type="ChEBI" id="CHEBI:173112"/>
        <dbReference type="EC" id="2.7.7.7"/>
    </reaction>
</comment>
<dbReference type="InterPro" id="IPR036397">
    <property type="entry name" value="RNaseH_sf"/>
</dbReference>
<feature type="region of interest" description="Disordered" evidence="8">
    <location>
        <begin position="1368"/>
        <end position="1464"/>
    </location>
</feature>
<dbReference type="RefSeq" id="XP_067757085.1">
    <property type="nucleotide sequence ID" value="XM_067900885.1"/>
</dbReference>
<evidence type="ECO:0000313" key="12">
    <source>
        <dbReference type="Proteomes" id="UP000674318"/>
    </source>
</evidence>
<dbReference type="PROSITE" id="PS00116">
    <property type="entry name" value="DNA_POLYMERASE_B"/>
    <property type="match status" value="1"/>
</dbReference>